<protein>
    <submittedName>
        <fullName evidence="2">Uncharacterized protein</fullName>
    </submittedName>
</protein>
<evidence type="ECO:0000256" key="1">
    <source>
        <dbReference type="SAM" id="Phobius"/>
    </source>
</evidence>
<dbReference type="KEGG" id="ffu:CLAFUR5_08746"/>
<feature type="transmembrane region" description="Helical" evidence="1">
    <location>
        <begin position="26"/>
        <end position="45"/>
    </location>
</feature>
<evidence type="ECO:0000313" key="2">
    <source>
        <dbReference type="EMBL" id="UJO15567.1"/>
    </source>
</evidence>
<accession>A0A9Q8LDU2</accession>
<evidence type="ECO:0000313" key="3">
    <source>
        <dbReference type="Proteomes" id="UP000756132"/>
    </source>
</evidence>
<sequence length="141" mass="15472">MALGTAPLIFAWLSDLIPQDPEARSLIVGVSVAGYYAISAWSQVLVWPASQAPYSKYGWQSCIAIWVLCIGMTCVLRYVDVRYLLPKRLDAGEVVVAGHAVVDGDVVPADELDGKKSAEVVAEWADGDRKETRELFDRMNV</sequence>
<gene>
    <name evidence="2" type="ORF">CLAFUR5_08746</name>
</gene>
<organism evidence="2 3">
    <name type="scientific">Passalora fulva</name>
    <name type="common">Tomato leaf mold</name>
    <name type="synonym">Cladosporium fulvum</name>
    <dbReference type="NCBI Taxonomy" id="5499"/>
    <lineage>
        <taxon>Eukaryota</taxon>
        <taxon>Fungi</taxon>
        <taxon>Dikarya</taxon>
        <taxon>Ascomycota</taxon>
        <taxon>Pezizomycotina</taxon>
        <taxon>Dothideomycetes</taxon>
        <taxon>Dothideomycetidae</taxon>
        <taxon>Mycosphaerellales</taxon>
        <taxon>Mycosphaerellaceae</taxon>
        <taxon>Fulvia</taxon>
    </lineage>
</organism>
<proteinExistence type="predicted"/>
<reference evidence="2" key="2">
    <citation type="journal article" date="2022" name="Microb. Genom.">
        <title>A chromosome-scale genome assembly of the tomato pathogen Cladosporium fulvum reveals a compartmentalized genome architecture and the presence of a dispensable chromosome.</title>
        <authorList>
            <person name="Zaccaron A.Z."/>
            <person name="Chen L.H."/>
            <person name="Samaras A."/>
            <person name="Stergiopoulos I."/>
        </authorList>
    </citation>
    <scope>NUCLEOTIDE SEQUENCE</scope>
    <source>
        <strain evidence="2">Race5_Kim</strain>
    </source>
</reference>
<dbReference type="OrthoDB" id="3639251at2759"/>
<keyword evidence="1" id="KW-0812">Transmembrane</keyword>
<dbReference type="Proteomes" id="UP000756132">
    <property type="component" value="Chromosome 3"/>
</dbReference>
<keyword evidence="1" id="KW-0472">Membrane</keyword>
<dbReference type="GeneID" id="71988624"/>
<dbReference type="EMBL" id="CP090165">
    <property type="protein sequence ID" value="UJO15567.1"/>
    <property type="molecule type" value="Genomic_DNA"/>
</dbReference>
<dbReference type="RefSeq" id="XP_047759933.1">
    <property type="nucleotide sequence ID" value="XM_047907894.1"/>
</dbReference>
<keyword evidence="1" id="KW-1133">Transmembrane helix</keyword>
<name>A0A9Q8LDU2_PASFU</name>
<dbReference type="AlphaFoldDB" id="A0A9Q8LDU2"/>
<keyword evidence="3" id="KW-1185">Reference proteome</keyword>
<feature type="transmembrane region" description="Helical" evidence="1">
    <location>
        <begin position="57"/>
        <end position="79"/>
    </location>
</feature>
<reference evidence="2" key="1">
    <citation type="submission" date="2021-12" db="EMBL/GenBank/DDBJ databases">
        <authorList>
            <person name="Zaccaron A."/>
            <person name="Stergiopoulos I."/>
        </authorList>
    </citation>
    <scope>NUCLEOTIDE SEQUENCE</scope>
    <source>
        <strain evidence="2">Race5_Kim</strain>
    </source>
</reference>